<dbReference type="Proteomes" id="UP001576780">
    <property type="component" value="Unassembled WGS sequence"/>
</dbReference>
<comment type="caution">
    <text evidence="2">The sequence shown here is derived from an EMBL/GenBank/DDBJ whole genome shotgun (WGS) entry which is preliminary data.</text>
</comment>
<dbReference type="EMBL" id="JBHFNT010000126">
    <property type="protein sequence ID" value="MFB2835877.1"/>
    <property type="molecule type" value="Genomic_DNA"/>
</dbReference>
<name>A0ABV4WLV5_9CYAN</name>
<dbReference type="RefSeq" id="WP_413278280.1">
    <property type="nucleotide sequence ID" value="NZ_JBHFNT010000126.1"/>
</dbReference>
<evidence type="ECO:0000313" key="2">
    <source>
        <dbReference type="EMBL" id="MFB2835877.1"/>
    </source>
</evidence>
<accession>A0ABV4WLV5</accession>
<feature type="region of interest" description="Disordered" evidence="1">
    <location>
        <begin position="142"/>
        <end position="197"/>
    </location>
</feature>
<protein>
    <submittedName>
        <fullName evidence="2">Carbon dioxide concentrating mechanism protein</fullName>
    </submittedName>
</protein>
<keyword evidence="3" id="KW-1185">Reference proteome</keyword>
<gene>
    <name evidence="2" type="ORF">ACE1CA_15210</name>
</gene>
<dbReference type="Gene3D" id="2.160.10.10">
    <property type="entry name" value="Hexapeptide repeat proteins"/>
    <property type="match status" value="1"/>
</dbReference>
<dbReference type="SUPFAM" id="SSF51161">
    <property type="entry name" value="Trimeric LpxA-like enzymes"/>
    <property type="match status" value="1"/>
</dbReference>
<sequence>MYSPPLQPLCNPQSYVSGDVTIDPSAVIGSGVLLAAEPNSRIVIAAGVCIGMGTIIHAQEGSLEVETGVVLGAGVLVVGAGKIGANACVGSCTTILYSSIDSQQVISPNSLIGDKSRPTQDTTTIRLTARYANEVEAIDESHLLSEVKSDPKPKPPVTPTPEKQDLSVDTEPLEPEKTSDKPPVAEVTSEPQPTPTNVLEVEVPTNASVQVYGQLHLNRLLLTLFPHNQSLKPPDRDGKAE</sequence>
<evidence type="ECO:0000256" key="1">
    <source>
        <dbReference type="SAM" id="MobiDB-lite"/>
    </source>
</evidence>
<organism evidence="2 3">
    <name type="scientific">Floridaenema evergladense BLCC-F167</name>
    <dbReference type="NCBI Taxonomy" id="3153639"/>
    <lineage>
        <taxon>Bacteria</taxon>
        <taxon>Bacillati</taxon>
        <taxon>Cyanobacteriota</taxon>
        <taxon>Cyanophyceae</taxon>
        <taxon>Oscillatoriophycideae</taxon>
        <taxon>Aerosakkonematales</taxon>
        <taxon>Aerosakkonemataceae</taxon>
        <taxon>Floridanema</taxon>
        <taxon>Floridanema evergladense</taxon>
    </lineage>
</organism>
<reference evidence="2 3" key="1">
    <citation type="submission" date="2024-09" db="EMBL/GenBank/DDBJ databases">
        <title>Floridaenema gen nov. (Aerosakkonemataceae, Aerosakkonematales ord. nov., Cyanobacteria) from benthic tropical and subtropical fresh waters, with the description of four new species.</title>
        <authorList>
            <person name="Moretto J.A."/>
            <person name="Berthold D.E."/>
            <person name="Lefler F.W."/>
            <person name="Huang I.-S."/>
            <person name="Laughinghouse H. IV."/>
        </authorList>
    </citation>
    <scope>NUCLEOTIDE SEQUENCE [LARGE SCALE GENOMIC DNA]</scope>
    <source>
        <strain evidence="2 3">BLCC-F167</strain>
    </source>
</reference>
<proteinExistence type="predicted"/>
<dbReference type="InterPro" id="IPR011004">
    <property type="entry name" value="Trimer_LpxA-like_sf"/>
</dbReference>
<evidence type="ECO:0000313" key="3">
    <source>
        <dbReference type="Proteomes" id="UP001576780"/>
    </source>
</evidence>
<feature type="compositionally biased region" description="Basic and acidic residues" evidence="1">
    <location>
        <begin position="142"/>
        <end position="153"/>
    </location>
</feature>